<dbReference type="SUPFAM" id="SSF55961">
    <property type="entry name" value="Bet v1-like"/>
    <property type="match status" value="1"/>
</dbReference>
<dbReference type="GO" id="GO:0051213">
    <property type="term" value="F:dioxygenase activity"/>
    <property type="evidence" value="ECO:0007669"/>
    <property type="project" value="UniProtKB-KW"/>
</dbReference>
<dbReference type="PROSITE" id="PS51296">
    <property type="entry name" value="RIESKE"/>
    <property type="match status" value="1"/>
</dbReference>
<evidence type="ECO:0000256" key="5">
    <source>
        <dbReference type="ARBA" id="ARBA00023004"/>
    </source>
</evidence>
<dbReference type="InterPro" id="IPR017941">
    <property type="entry name" value="Rieske_2Fe-2S"/>
</dbReference>
<dbReference type="GO" id="GO:0005506">
    <property type="term" value="F:iron ion binding"/>
    <property type="evidence" value="ECO:0007669"/>
    <property type="project" value="InterPro"/>
</dbReference>
<protein>
    <submittedName>
        <fullName evidence="8">Aromatic ring-hydroxylating dioxygenase subunit alpha</fullName>
    </submittedName>
</protein>
<evidence type="ECO:0000256" key="4">
    <source>
        <dbReference type="ARBA" id="ARBA00023002"/>
    </source>
</evidence>
<keyword evidence="4" id="KW-0560">Oxidoreductase</keyword>
<dbReference type="RefSeq" id="WP_197160516.1">
    <property type="nucleotide sequence ID" value="NZ_JADZGI010000001.1"/>
</dbReference>
<dbReference type="GO" id="GO:0051537">
    <property type="term" value="F:2 iron, 2 sulfur cluster binding"/>
    <property type="evidence" value="ECO:0007669"/>
    <property type="project" value="UniProtKB-KW"/>
</dbReference>
<dbReference type="CDD" id="cd08882">
    <property type="entry name" value="RHO_alpha_C_MupW-like"/>
    <property type="match status" value="1"/>
</dbReference>
<name>A0A931MJT9_9SPHN</name>
<evidence type="ECO:0000313" key="8">
    <source>
        <dbReference type="EMBL" id="MBH0111850.1"/>
    </source>
</evidence>
<dbReference type="Pfam" id="PF00848">
    <property type="entry name" value="Ring_hydroxyl_A"/>
    <property type="match status" value="1"/>
</dbReference>
<dbReference type="InterPro" id="IPR036922">
    <property type="entry name" value="Rieske_2Fe-2S_sf"/>
</dbReference>
<dbReference type="PANTHER" id="PTHR43756">
    <property type="entry name" value="CHOLINE MONOOXYGENASE, CHLOROPLASTIC"/>
    <property type="match status" value="1"/>
</dbReference>
<organism evidence="8 9">
    <name type="scientific">Novosphingobium aureum</name>
    <dbReference type="NCBI Taxonomy" id="2792964"/>
    <lineage>
        <taxon>Bacteria</taxon>
        <taxon>Pseudomonadati</taxon>
        <taxon>Pseudomonadota</taxon>
        <taxon>Alphaproteobacteria</taxon>
        <taxon>Sphingomonadales</taxon>
        <taxon>Sphingomonadaceae</taxon>
        <taxon>Novosphingobium</taxon>
    </lineage>
</organism>
<keyword evidence="2" id="KW-0001">2Fe-2S</keyword>
<evidence type="ECO:0000256" key="1">
    <source>
        <dbReference type="ARBA" id="ARBA00001962"/>
    </source>
</evidence>
<dbReference type="AlphaFoldDB" id="A0A931MJT9"/>
<dbReference type="EMBL" id="JADZGI010000001">
    <property type="protein sequence ID" value="MBH0111850.1"/>
    <property type="molecule type" value="Genomic_DNA"/>
</dbReference>
<keyword evidence="8" id="KW-0223">Dioxygenase</keyword>
<feature type="domain" description="Rieske" evidence="7">
    <location>
        <begin position="47"/>
        <end position="155"/>
    </location>
</feature>
<dbReference type="Pfam" id="PF00355">
    <property type="entry name" value="Rieske"/>
    <property type="match status" value="1"/>
</dbReference>
<dbReference type="PANTHER" id="PTHR43756:SF5">
    <property type="entry name" value="CHOLINE MONOOXYGENASE, CHLOROPLASTIC"/>
    <property type="match status" value="1"/>
</dbReference>
<accession>A0A931MJT9</accession>
<comment type="caution">
    <text evidence="8">The sequence shown here is derived from an EMBL/GenBank/DDBJ whole genome shotgun (WGS) entry which is preliminary data.</text>
</comment>
<dbReference type="Proteomes" id="UP000617634">
    <property type="component" value="Unassembled WGS sequence"/>
</dbReference>
<evidence type="ECO:0000256" key="6">
    <source>
        <dbReference type="ARBA" id="ARBA00023014"/>
    </source>
</evidence>
<evidence type="ECO:0000256" key="3">
    <source>
        <dbReference type="ARBA" id="ARBA00022723"/>
    </source>
</evidence>
<keyword evidence="3" id="KW-0479">Metal-binding</keyword>
<dbReference type="PRINTS" id="PR00090">
    <property type="entry name" value="RNGDIOXGNASE"/>
</dbReference>
<dbReference type="CDD" id="cd03469">
    <property type="entry name" value="Rieske_RO_Alpha_N"/>
    <property type="match status" value="1"/>
</dbReference>
<keyword evidence="6" id="KW-0411">Iron-sulfur</keyword>
<keyword evidence="9" id="KW-1185">Reference proteome</keyword>
<evidence type="ECO:0000259" key="7">
    <source>
        <dbReference type="PROSITE" id="PS51296"/>
    </source>
</evidence>
<dbReference type="Gene3D" id="2.102.10.10">
    <property type="entry name" value="Rieske [2Fe-2S] iron-sulphur domain"/>
    <property type="match status" value="1"/>
</dbReference>
<reference evidence="8" key="1">
    <citation type="submission" date="2020-11" db="EMBL/GenBank/DDBJ databases">
        <title>Novosphingobium aureum sp. nov., a marine bacterium isolated from sediment of a salt flat.</title>
        <authorList>
            <person name="Yoo Y."/>
            <person name="Kim J.-J."/>
        </authorList>
    </citation>
    <scope>NUCLEOTIDE SEQUENCE</scope>
    <source>
        <strain evidence="8">YJ-S2-02</strain>
    </source>
</reference>
<proteinExistence type="predicted"/>
<comment type="cofactor">
    <cofactor evidence="1">
        <name>Fe cation</name>
        <dbReference type="ChEBI" id="CHEBI:24875"/>
    </cofactor>
</comment>
<evidence type="ECO:0000256" key="2">
    <source>
        <dbReference type="ARBA" id="ARBA00022714"/>
    </source>
</evidence>
<evidence type="ECO:0000313" key="9">
    <source>
        <dbReference type="Proteomes" id="UP000617634"/>
    </source>
</evidence>
<sequence length="447" mass="51033">MTQVTLPPLAMNGKDPSNLRGDTIGAERYFDKDFAQREWDHMWTRVWHIAGRENQLEEAGDFVVHDFMHESVIVVRQEDGSLKGFYNSCAHRGIRLASGASSVPSFTCPYHGWVWNIDGSLDDAPDAFNFPKGNPCGKIKLKTVRVDTWGGFVWYTMSEDAPALLDFLDPLPKLMQGYPLETLVRVCQLRIDLRTNWKFAPDNFSESYHVQTAHPQIPEFIDQDVDVSRLEMYPNGHGRTIQPFRPSLTRRKPGDATPMFDALLEQWDIDPESYPDFESKVKQGWLDLKAAKHRLGPERGFAHYAGMSDEQITDSIHTTIFPNISITFNPDSIFLMRTEPHPTDPESCSFDFWAMEFPVEGAEFAQTAMVGNERLPLAEAELDYRQFDGGKGIAELDGGVIMQDLMLAEDVQRGMRSRGFAEPYFANSETRVRYFHEVLNDYLEGRR</sequence>
<keyword evidence="5" id="KW-0408">Iron</keyword>
<dbReference type="Gene3D" id="3.90.380.10">
    <property type="entry name" value="Naphthalene 1,2-dioxygenase Alpha Subunit, Chain A, domain 1"/>
    <property type="match status" value="1"/>
</dbReference>
<gene>
    <name evidence="8" type="ORF">I5E68_02650</name>
</gene>
<dbReference type="InterPro" id="IPR015879">
    <property type="entry name" value="Ring_hydroxy_dOase_asu_C_dom"/>
</dbReference>
<dbReference type="SUPFAM" id="SSF50022">
    <property type="entry name" value="ISP domain"/>
    <property type="match status" value="1"/>
</dbReference>
<dbReference type="InterPro" id="IPR001663">
    <property type="entry name" value="Rng_hydr_dOase-A"/>
</dbReference>